<dbReference type="PROSITE" id="PS50928">
    <property type="entry name" value="ABC_TM1"/>
    <property type="match status" value="1"/>
</dbReference>
<evidence type="ECO:0000256" key="1">
    <source>
        <dbReference type="ARBA" id="ARBA00004651"/>
    </source>
</evidence>
<protein>
    <submittedName>
        <fullName evidence="9">ABC-type nitrate/sulfonate/bicarbonate transport system, permease component</fullName>
    </submittedName>
</protein>
<keyword evidence="5 7" id="KW-1133">Transmembrane helix</keyword>
<dbReference type="InterPro" id="IPR035906">
    <property type="entry name" value="MetI-like_sf"/>
</dbReference>
<comment type="subcellular location">
    <subcellularLocation>
        <location evidence="1">Cell membrane</location>
        <topology evidence="1">Multi-pass membrane protein</topology>
    </subcellularLocation>
</comment>
<organism evidence="9">
    <name type="scientific">Myoviridae sp. ctNQV2</name>
    <dbReference type="NCBI Taxonomy" id="2827683"/>
    <lineage>
        <taxon>Viruses</taxon>
        <taxon>Duplodnaviria</taxon>
        <taxon>Heunggongvirae</taxon>
        <taxon>Uroviricota</taxon>
        <taxon>Caudoviricetes</taxon>
    </lineage>
</organism>
<keyword evidence="2" id="KW-0813">Transport</keyword>
<dbReference type="GO" id="GO:0055085">
    <property type="term" value="P:transmembrane transport"/>
    <property type="evidence" value="ECO:0007669"/>
    <property type="project" value="InterPro"/>
</dbReference>
<evidence type="ECO:0000256" key="7">
    <source>
        <dbReference type="SAM" id="Phobius"/>
    </source>
</evidence>
<evidence type="ECO:0000256" key="6">
    <source>
        <dbReference type="ARBA" id="ARBA00023136"/>
    </source>
</evidence>
<feature type="domain" description="ABC transmembrane type-1" evidence="8">
    <location>
        <begin position="71"/>
        <end position="261"/>
    </location>
</feature>
<dbReference type="PANTHER" id="PTHR30151">
    <property type="entry name" value="ALKANE SULFONATE ABC TRANSPORTER-RELATED, MEMBRANE SUBUNIT"/>
    <property type="match status" value="1"/>
</dbReference>
<dbReference type="SUPFAM" id="SSF161098">
    <property type="entry name" value="MetI-like"/>
    <property type="match status" value="1"/>
</dbReference>
<accession>A0A8S5RXX7</accession>
<evidence type="ECO:0000313" key="9">
    <source>
        <dbReference type="EMBL" id="DAF43620.1"/>
    </source>
</evidence>
<dbReference type="CDD" id="cd06261">
    <property type="entry name" value="TM_PBP2"/>
    <property type="match status" value="1"/>
</dbReference>
<evidence type="ECO:0000256" key="2">
    <source>
        <dbReference type="ARBA" id="ARBA00022448"/>
    </source>
</evidence>
<dbReference type="InterPro" id="IPR000515">
    <property type="entry name" value="MetI-like"/>
</dbReference>
<keyword evidence="3" id="KW-1003">Cell membrane</keyword>
<evidence type="ECO:0000256" key="3">
    <source>
        <dbReference type="ARBA" id="ARBA00022475"/>
    </source>
</evidence>
<evidence type="ECO:0000256" key="5">
    <source>
        <dbReference type="ARBA" id="ARBA00022989"/>
    </source>
</evidence>
<reference evidence="9" key="1">
    <citation type="journal article" date="2021" name="Proc. Natl. Acad. Sci. U.S.A.">
        <title>A Catalog of Tens of Thousands of Viruses from Human Metagenomes Reveals Hidden Associations with Chronic Diseases.</title>
        <authorList>
            <person name="Tisza M.J."/>
            <person name="Buck C.B."/>
        </authorList>
    </citation>
    <scope>NUCLEOTIDE SEQUENCE</scope>
    <source>
        <strain evidence="9">CtNQV2</strain>
    </source>
</reference>
<dbReference type="EMBL" id="BK032510">
    <property type="protein sequence ID" value="DAF43620.1"/>
    <property type="molecule type" value="Genomic_DNA"/>
</dbReference>
<keyword evidence="4 7" id="KW-0812">Transmembrane</keyword>
<dbReference type="Gene3D" id="1.10.3720.10">
    <property type="entry name" value="MetI-like"/>
    <property type="match status" value="1"/>
</dbReference>
<dbReference type="PANTHER" id="PTHR30151:SF0">
    <property type="entry name" value="ABC TRANSPORTER PERMEASE PROTEIN MJ0413-RELATED"/>
    <property type="match status" value="1"/>
</dbReference>
<feature type="transmembrane region" description="Helical" evidence="7">
    <location>
        <begin position="20"/>
        <end position="42"/>
    </location>
</feature>
<keyword evidence="6 7" id="KW-0472">Membrane</keyword>
<evidence type="ECO:0000256" key="4">
    <source>
        <dbReference type="ARBA" id="ARBA00022692"/>
    </source>
</evidence>
<feature type="transmembrane region" description="Helical" evidence="7">
    <location>
        <begin position="82"/>
        <end position="101"/>
    </location>
</feature>
<evidence type="ECO:0000259" key="8">
    <source>
        <dbReference type="PROSITE" id="PS50928"/>
    </source>
</evidence>
<feature type="transmembrane region" description="Helical" evidence="7">
    <location>
        <begin position="122"/>
        <end position="149"/>
    </location>
</feature>
<name>A0A8S5RXX7_9CAUD</name>
<sequence length="288" mass="32927">MFKKLFKMGGDSNFNKLSLLLITIVGFTLIIGAWYFVTYLQIIPTKVLPNPFDVIGSYGKLISEYNMFGNAWYSIKLNFMSYFYAILIALPIGFFIALYPINNILIGKYINSVRYLPIPAMSGIFIAIFGLTFGMKVSFLTFALLIYILPAVANKVNDLQNPNNDKDYVYLQTIRTLGGSNWQKFKYVYFPYVTRNISNEIINLTGISWSYVVICELLYKDGSISGIGAMINNMMRQSYVPEAYALLFLVILIGFGQDYLLKGLDKVLFPSKYNKKPFKISNWFVTEK</sequence>
<proteinExistence type="predicted"/>
<dbReference type="GO" id="GO:0005886">
    <property type="term" value="C:plasma membrane"/>
    <property type="evidence" value="ECO:0007669"/>
    <property type="project" value="UniProtKB-SubCell"/>
</dbReference>
<feature type="transmembrane region" description="Helical" evidence="7">
    <location>
        <begin position="239"/>
        <end position="260"/>
    </location>
</feature>